<feature type="region of interest" description="Disordered" evidence="1">
    <location>
        <begin position="353"/>
        <end position="393"/>
    </location>
</feature>
<feature type="region of interest" description="Disordered" evidence="1">
    <location>
        <begin position="709"/>
        <end position="815"/>
    </location>
</feature>
<feature type="compositionally biased region" description="Pro residues" evidence="1">
    <location>
        <begin position="598"/>
        <end position="607"/>
    </location>
</feature>
<evidence type="ECO:0000256" key="1">
    <source>
        <dbReference type="SAM" id="MobiDB-lite"/>
    </source>
</evidence>
<accession>A0A1Y2EEM1</accession>
<proteinExistence type="predicted"/>
<dbReference type="AlphaFoldDB" id="A0A1Y2EEM1"/>
<dbReference type="STRING" id="1141098.A0A1Y2EEM1"/>
<dbReference type="OrthoDB" id="3786931at2759"/>
<name>A0A1Y2EEM1_9PEZI</name>
<reference evidence="2 3" key="1">
    <citation type="submission" date="2016-07" db="EMBL/GenBank/DDBJ databases">
        <title>Pervasive Adenine N6-methylation of Active Genes in Fungi.</title>
        <authorList>
            <consortium name="DOE Joint Genome Institute"/>
            <person name="Mondo S.J."/>
            <person name="Dannebaum R.O."/>
            <person name="Kuo R.C."/>
            <person name="Labutti K."/>
            <person name="Haridas S."/>
            <person name="Kuo A."/>
            <person name="Salamov A."/>
            <person name="Ahrendt S.R."/>
            <person name="Lipzen A."/>
            <person name="Sullivan W."/>
            <person name="Andreopoulos W.B."/>
            <person name="Clum A."/>
            <person name="Lindquist E."/>
            <person name="Daum C."/>
            <person name="Ramamoorthy G.K."/>
            <person name="Gryganskyi A."/>
            <person name="Culley D."/>
            <person name="Magnuson J.K."/>
            <person name="James T.Y."/>
            <person name="O'Malley M.A."/>
            <person name="Stajich J.E."/>
            <person name="Spatafora J.W."/>
            <person name="Visel A."/>
            <person name="Grigoriev I.V."/>
        </authorList>
    </citation>
    <scope>NUCLEOTIDE SEQUENCE [LARGE SCALE GENOMIC DNA]</scope>
    <source>
        <strain evidence="2 3">CBS 129021</strain>
    </source>
</reference>
<dbReference type="InParanoid" id="A0A1Y2EEM1"/>
<protein>
    <submittedName>
        <fullName evidence="2">Uncharacterized protein</fullName>
    </submittedName>
</protein>
<evidence type="ECO:0000313" key="3">
    <source>
        <dbReference type="Proteomes" id="UP000193689"/>
    </source>
</evidence>
<dbReference type="EMBL" id="MCFJ01000002">
    <property type="protein sequence ID" value="ORY70021.1"/>
    <property type="molecule type" value="Genomic_DNA"/>
</dbReference>
<feature type="compositionally biased region" description="Acidic residues" evidence="1">
    <location>
        <begin position="572"/>
        <end position="588"/>
    </location>
</feature>
<dbReference type="RefSeq" id="XP_040719971.1">
    <property type="nucleotide sequence ID" value="XM_040865820.1"/>
</dbReference>
<gene>
    <name evidence="2" type="ORF">BCR38DRAFT_97854</name>
</gene>
<feature type="compositionally biased region" description="Basic residues" evidence="1">
    <location>
        <begin position="297"/>
        <end position="310"/>
    </location>
</feature>
<sequence>MILRSTSTNYCDDWNFKIGFTKNQPTMDARKVKGRPDIVEKLSSSDIQKLTSVLNRRPNYGIAHPSAKWFERQEKKIRECLPQAVLAPDMKERLSMRIDKYVRGIPKPPAAVLCQSHKTLSPFLIRRILALVVAEVTLRTDDLRSWPRKSPSLAAFITRLDSVNAYWMPPDAFSGVFGANPRDDRLVRVENGCEACILAVVGGNGRTLADLRACLAGRKVCNYWTSFLEHPMQDSHRPKRRPSPRLLRVVEGWIDYLKPGDAAEVRSWSEDLIRELMGPFKSHKLSCDQEKDGKGNARSRRLKGSSGRRSHNADDIPYMSQSVNNTVTQRAMASLLEDADTSSIYPVETVIADTEEYEDQVPPVLPVPSPMRPSRYDSPDLSGGQPSLSADQKPCEGLADQFEYDISFHNKEDHNPYFRNYAGDQWLEEQFPEEEQHRQDISDWGGQVALAQSRVNMSQGQRGGIHPAFYPNVPTLYQVPSAAVQPLHLKQEEQDMGARAAWPKSDRAVQQVMEQFEEDHVDTTWHTNFKWAVGNIYTAGTIPAAGSSTKTPPMPQVPAKYRQKQPKRAADESDCSDPEYWDDGEDGETIPTGITVPSYPPPPPEPQISPIGNPDQSTISSPTYNNLFAQTAREPQPQQFLGPPHTINKTPPSLRSQPGNLNRTYLFEDSDLETKLTINNKKYLRSHKHGIKKEVTPDNPFVKNAVNRNANKRSAARPVPGPNFSAEEYDNGPTTSQAGGPRMGMPLSRETLEAQEQEWRESLGIREDDGESALGPDDSASNILWNSRAKRVNDKRESQTVTRLGDTMRHYSRKR</sequence>
<evidence type="ECO:0000313" key="2">
    <source>
        <dbReference type="EMBL" id="ORY70021.1"/>
    </source>
</evidence>
<keyword evidence="3" id="KW-1185">Reference proteome</keyword>
<comment type="caution">
    <text evidence="2">The sequence shown here is derived from an EMBL/GenBank/DDBJ whole genome shotgun (WGS) entry which is preliminary data.</text>
</comment>
<organism evidence="2 3">
    <name type="scientific">Pseudomassariella vexata</name>
    <dbReference type="NCBI Taxonomy" id="1141098"/>
    <lineage>
        <taxon>Eukaryota</taxon>
        <taxon>Fungi</taxon>
        <taxon>Dikarya</taxon>
        <taxon>Ascomycota</taxon>
        <taxon>Pezizomycotina</taxon>
        <taxon>Sordariomycetes</taxon>
        <taxon>Xylariomycetidae</taxon>
        <taxon>Amphisphaeriales</taxon>
        <taxon>Pseudomassariaceae</taxon>
        <taxon>Pseudomassariella</taxon>
    </lineage>
</organism>
<feature type="compositionally biased region" description="Basic and acidic residues" evidence="1">
    <location>
        <begin position="757"/>
        <end position="767"/>
    </location>
</feature>
<dbReference type="Proteomes" id="UP000193689">
    <property type="component" value="Unassembled WGS sequence"/>
</dbReference>
<feature type="region of interest" description="Disordered" evidence="1">
    <location>
        <begin position="542"/>
        <end position="622"/>
    </location>
</feature>
<dbReference type="GeneID" id="63782032"/>
<feature type="compositionally biased region" description="Basic and acidic residues" evidence="1">
    <location>
        <begin position="285"/>
        <end position="295"/>
    </location>
</feature>
<feature type="region of interest" description="Disordered" evidence="1">
    <location>
        <begin position="284"/>
        <end position="318"/>
    </location>
</feature>